<proteinExistence type="predicted"/>
<organism evidence="1 2">
    <name type="scientific">Lyophyllum shimeji</name>
    <name type="common">Hon-shimeji</name>
    <name type="synonym">Tricholoma shimeji</name>
    <dbReference type="NCBI Taxonomy" id="47721"/>
    <lineage>
        <taxon>Eukaryota</taxon>
        <taxon>Fungi</taxon>
        <taxon>Dikarya</taxon>
        <taxon>Basidiomycota</taxon>
        <taxon>Agaricomycotina</taxon>
        <taxon>Agaricomycetes</taxon>
        <taxon>Agaricomycetidae</taxon>
        <taxon>Agaricales</taxon>
        <taxon>Tricholomatineae</taxon>
        <taxon>Lyophyllaceae</taxon>
        <taxon>Lyophyllum</taxon>
    </lineage>
</organism>
<reference evidence="1" key="1">
    <citation type="submission" date="2022-07" db="EMBL/GenBank/DDBJ databases">
        <title>The genome of Lyophyllum shimeji provides insight into the initial evolution of ectomycorrhizal fungal genome.</title>
        <authorList>
            <person name="Kobayashi Y."/>
            <person name="Shibata T."/>
            <person name="Hirakawa H."/>
            <person name="Shigenobu S."/>
            <person name="Nishiyama T."/>
            <person name="Yamada A."/>
            <person name="Hasebe M."/>
            <person name="Kawaguchi M."/>
        </authorList>
    </citation>
    <scope>NUCLEOTIDE SEQUENCE</scope>
    <source>
        <strain evidence="1">AT787</strain>
    </source>
</reference>
<evidence type="ECO:0000313" key="2">
    <source>
        <dbReference type="Proteomes" id="UP001063166"/>
    </source>
</evidence>
<accession>A0A9P3PNG9</accession>
<protein>
    <submittedName>
        <fullName evidence="1">Uncharacterized protein</fullName>
    </submittedName>
</protein>
<gene>
    <name evidence="1" type="ORF">LshimejAT787_0701700</name>
</gene>
<dbReference type="Proteomes" id="UP001063166">
    <property type="component" value="Unassembled WGS sequence"/>
</dbReference>
<keyword evidence="2" id="KW-1185">Reference proteome</keyword>
<comment type="caution">
    <text evidence="1">The sequence shown here is derived from an EMBL/GenBank/DDBJ whole genome shotgun (WGS) entry which is preliminary data.</text>
</comment>
<evidence type="ECO:0000313" key="1">
    <source>
        <dbReference type="EMBL" id="GLB39660.1"/>
    </source>
</evidence>
<sequence>MSDLLTAAPVKFLAFSITVCFELVLPAVLCNPSAVAFFQADWYIFDSTKMHSSNKRHTNGMHLLSS</sequence>
<dbReference type="EMBL" id="BRPK01000007">
    <property type="protein sequence ID" value="GLB39660.1"/>
    <property type="molecule type" value="Genomic_DNA"/>
</dbReference>
<name>A0A9P3PNG9_LYOSH</name>
<dbReference type="AlphaFoldDB" id="A0A9P3PNG9"/>